<evidence type="ECO:0000256" key="1">
    <source>
        <dbReference type="ARBA" id="ARBA00022603"/>
    </source>
</evidence>
<dbReference type="HAMAP" id="MF_01813">
    <property type="entry name" value="MenG_UbiE_methyltr"/>
    <property type="match status" value="1"/>
</dbReference>
<comment type="function">
    <text evidence="6">Methyltransferase required for the conversion of 2-polyprenyl-6-methoxy-1,4-benzoquinol (DDMQH2) to 2-polyprenyl-3-methyl-6-methoxy-1,4-benzoquinol (DMQH2).</text>
</comment>
<dbReference type="PANTHER" id="PTHR43591">
    <property type="entry name" value="METHYLTRANSFERASE"/>
    <property type="match status" value="1"/>
</dbReference>
<dbReference type="Proteomes" id="UP000007241">
    <property type="component" value="Unassembled WGS sequence"/>
</dbReference>
<comment type="similarity">
    <text evidence="6">Belongs to the class I-like SAM-binding methyltransferase superfamily. MenG/UbiE family.</text>
</comment>
<proteinExistence type="inferred from homology"/>
<dbReference type="OMA" id="MNDVMSM"/>
<dbReference type="Pfam" id="PF01209">
    <property type="entry name" value="Ubie_methyltran"/>
    <property type="match status" value="1"/>
</dbReference>
<keyword evidence="6" id="KW-0472">Membrane</keyword>
<evidence type="ECO:0000256" key="2">
    <source>
        <dbReference type="ARBA" id="ARBA00022679"/>
    </source>
</evidence>
<sequence>MFFISRSVIKQARSVGLLQNLTSKSITSSTYRHISSTPIAFESQSETTHFGFKTVNKDDKETLVGQVFRSVAGNYDVMNDFMSGGVHRLWKDHFINSLAPSPTTKLIDVAGGTGDIAFRFLDSVKRNHGGVGQAQVTVLDINPAMLQVGRERALKLGYPVDSPHISFQEANAEHLETIPDASVDAYTIAFGIRNCTHIDKVISEAYRVLKPGGRFMVLEFSSVQNPIIRSVYDLYSFRMIPILGELVANDRASYEYLVESIRKFPPQIEFAKMIQQAGFTVVGQGWEDLTFGIAAIHSGFKL</sequence>
<dbReference type="InterPro" id="IPR004033">
    <property type="entry name" value="UbiE/COQ5_MeTrFase"/>
</dbReference>
<dbReference type="GO" id="GO:0032259">
    <property type="term" value="P:methylation"/>
    <property type="evidence" value="ECO:0007669"/>
    <property type="project" value="UniProtKB-KW"/>
</dbReference>
<dbReference type="CDD" id="cd02440">
    <property type="entry name" value="AdoMet_MTases"/>
    <property type="match status" value="1"/>
</dbReference>
<protein>
    <recommendedName>
        <fullName evidence="6">2-methoxy-6-polyprenyl-1,4-benzoquinol methylase, mitochondrial</fullName>
        <ecNumber evidence="6">2.1.1.201</ecNumber>
    </recommendedName>
    <alternativeName>
        <fullName evidence="6">Ubiquinone biosynthesis methyltransferase COQ5</fullName>
    </alternativeName>
</protein>
<feature type="binding site" evidence="6">
    <location>
        <position position="140"/>
    </location>
    <ligand>
        <name>S-adenosyl-L-methionine</name>
        <dbReference type="ChEBI" id="CHEBI:59789"/>
    </ligand>
</feature>
<dbReference type="GO" id="GO:0008425">
    <property type="term" value="F:2-methoxy-6-polyprenyl-1,4-benzoquinol methyltransferase activity"/>
    <property type="evidence" value="ECO:0000318"/>
    <property type="project" value="GO_Central"/>
</dbReference>
<evidence type="ECO:0000313" key="7">
    <source>
        <dbReference type="EMBL" id="EGF77769.1"/>
    </source>
</evidence>
<keyword evidence="2 6" id="KW-0808">Transferase</keyword>
<dbReference type="UniPathway" id="UPA00232"/>
<dbReference type="GO" id="GO:0031314">
    <property type="term" value="C:extrinsic component of mitochondrial inner membrane"/>
    <property type="evidence" value="ECO:0007669"/>
    <property type="project" value="UniProtKB-UniRule"/>
</dbReference>
<dbReference type="FunFam" id="3.40.50.150:FF:000064">
    <property type="entry name" value="2-methoxy-6-polyprenyl-1,4-benzoquinol methylase, mitochondrial"/>
    <property type="match status" value="1"/>
</dbReference>
<dbReference type="PROSITE" id="PS01183">
    <property type="entry name" value="UBIE_1"/>
    <property type="match status" value="1"/>
</dbReference>
<keyword evidence="8" id="KW-1185">Reference proteome</keyword>
<dbReference type="Gene3D" id="3.40.50.150">
    <property type="entry name" value="Vaccinia Virus protein VP39"/>
    <property type="match status" value="1"/>
</dbReference>
<comment type="subcellular location">
    <subcellularLocation>
        <location evidence="6">Mitochondrion inner membrane</location>
        <topology evidence="6">Peripheral membrane protein</topology>
        <orientation evidence="6">Matrix side</orientation>
    </subcellularLocation>
</comment>
<comment type="caution">
    <text evidence="6">Lacks conserved residue(s) required for the propagation of feature annotation.</text>
</comment>
<comment type="catalytic activity">
    <reaction evidence="6">
        <text>a 2-methoxy-6-(all-trans-polyprenyl)benzene-1,4-diol + S-adenosyl-L-methionine = a 5-methoxy-2-methyl-3-(all-trans-polyprenyl)benzene-1,4-diol + S-adenosyl-L-homocysteine + H(+)</text>
        <dbReference type="Rhea" id="RHEA:28286"/>
        <dbReference type="Rhea" id="RHEA-COMP:10858"/>
        <dbReference type="Rhea" id="RHEA-COMP:10859"/>
        <dbReference type="ChEBI" id="CHEBI:15378"/>
        <dbReference type="ChEBI" id="CHEBI:57856"/>
        <dbReference type="ChEBI" id="CHEBI:59789"/>
        <dbReference type="ChEBI" id="CHEBI:84166"/>
        <dbReference type="ChEBI" id="CHEBI:84167"/>
        <dbReference type="EC" id="2.1.1.201"/>
    </reaction>
</comment>
<gene>
    <name evidence="6" type="primary">COQ5</name>
    <name evidence="7" type="ORF">BATDEDRAFT_13717</name>
</gene>
<keyword evidence="1 6" id="KW-0489">Methyltransferase</keyword>
<dbReference type="SUPFAM" id="SSF53335">
    <property type="entry name" value="S-adenosyl-L-methionine-dependent methyltransferases"/>
    <property type="match status" value="1"/>
</dbReference>
<evidence type="ECO:0000313" key="8">
    <source>
        <dbReference type="Proteomes" id="UP000007241"/>
    </source>
</evidence>
<accession>F4PB05</accession>
<dbReference type="PROSITE" id="PS01184">
    <property type="entry name" value="UBIE_2"/>
    <property type="match status" value="1"/>
</dbReference>
<dbReference type="PROSITE" id="PS51608">
    <property type="entry name" value="SAM_MT_UBIE"/>
    <property type="match status" value="1"/>
</dbReference>
<comment type="pathway">
    <text evidence="6">Cofactor biosynthesis; ubiquinone biosynthesis.</text>
</comment>
<dbReference type="EMBL" id="GL882891">
    <property type="protein sequence ID" value="EGF77769.1"/>
    <property type="molecule type" value="Genomic_DNA"/>
</dbReference>
<dbReference type="EC" id="2.1.1.201" evidence="6"/>
<keyword evidence="6" id="KW-0999">Mitochondrion inner membrane</keyword>
<evidence type="ECO:0000256" key="6">
    <source>
        <dbReference type="HAMAP-Rule" id="MF_03191"/>
    </source>
</evidence>
<dbReference type="InterPro" id="IPR023576">
    <property type="entry name" value="UbiE/COQ5_MeTrFase_CS"/>
</dbReference>
<dbReference type="NCBIfam" id="TIGR01934">
    <property type="entry name" value="MenG_MenH_UbiE"/>
    <property type="match status" value="1"/>
</dbReference>
<keyword evidence="6" id="KW-0496">Mitochondrion</keyword>
<evidence type="ECO:0000256" key="4">
    <source>
        <dbReference type="ARBA" id="ARBA00022691"/>
    </source>
</evidence>
<name>F4PB05_BATDJ</name>
<dbReference type="FunCoup" id="F4PB05">
    <property type="interactions" value="214"/>
</dbReference>
<comment type="subunit">
    <text evidence="5">Component of a multi-subunit COQ enzyme complex, composed of at least COQ3, COQ4, COQ5, COQ6, COQ7 and COQ9. Interacts with PYURF; the interaction is direct, stabilizes COQ5 protein and associates PYURF with COQ enzyme complex.</text>
</comment>
<organism evidence="7 8">
    <name type="scientific">Batrachochytrium dendrobatidis (strain JAM81 / FGSC 10211)</name>
    <name type="common">Frog chytrid fungus</name>
    <dbReference type="NCBI Taxonomy" id="684364"/>
    <lineage>
        <taxon>Eukaryota</taxon>
        <taxon>Fungi</taxon>
        <taxon>Fungi incertae sedis</taxon>
        <taxon>Chytridiomycota</taxon>
        <taxon>Chytridiomycota incertae sedis</taxon>
        <taxon>Chytridiomycetes</taxon>
        <taxon>Rhizophydiales</taxon>
        <taxon>Rhizophydiales incertae sedis</taxon>
        <taxon>Batrachochytrium</taxon>
    </lineage>
</organism>
<dbReference type="HOGENOM" id="CLU_037990_0_1_1"/>
<feature type="binding site" evidence="6">
    <location>
        <position position="113"/>
    </location>
    <ligand>
        <name>S-adenosyl-L-methionine</name>
        <dbReference type="ChEBI" id="CHEBI:59789"/>
    </ligand>
</feature>
<dbReference type="AlphaFoldDB" id="F4PB05"/>
<feature type="binding site" evidence="6">
    <location>
        <begin position="171"/>
        <end position="172"/>
    </location>
    <ligand>
        <name>S-adenosyl-L-methionine</name>
        <dbReference type="ChEBI" id="CHEBI:59789"/>
    </ligand>
</feature>
<reference evidence="7 8" key="1">
    <citation type="submission" date="2009-12" db="EMBL/GenBank/DDBJ databases">
        <title>The draft genome of Batrachochytrium dendrobatidis.</title>
        <authorList>
            <consortium name="US DOE Joint Genome Institute (JGI-PGF)"/>
            <person name="Kuo A."/>
            <person name="Salamov A."/>
            <person name="Schmutz J."/>
            <person name="Lucas S."/>
            <person name="Pitluck S."/>
            <person name="Rosenblum E."/>
            <person name="Stajich J."/>
            <person name="Eisen M."/>
            <person name="Grigoriev I.V."/>
        </authorList>
    </citation>
    <scope>NUCLEOTIDE SEQUENCE [LARGE SCALE GENOMIC DNA]</scope>
    <source>
        <strain evidence="8">JAM81 / FGSC 10211</strain>
    </source>
</reference>
<dbReference type="RefSeq" id="XP_006681587.1">
    <property type="nucleotide sequence ID" value="XM_006681524.1"/>
</dbReference>
<keyword evidence="3 6" id="KW-0831">Ubiquinone biosynthesis</keyword>
<dbReference type="PANTHER" id="PTHR43591:SF24">
    <property type="entry name" value="2-METHOXY-6-POLYPRENYL-1,4-BENZOQUINOL METHYLASE, MITOCHONDRIAL"/>
    <property type="match status" value="1"/>
</dbReference>
<evidence type="ECO:0000256" key="5">
    <source>
        <dbReference type="ARBA" id="ARBA00046387"/>
    </source>
</evidence>
<dbReference type="GO" id="GO:0006744">
    <property type="term" value="P:ubiquinone biosynthetic process"/>
    <property type="evidence" value="ECO:0000318"/>
    <property type="project" value="GO_Central"/>
</dbReference>
<dbReference type="STRING" id="684364.F4PB05"/>
<dbReference type="GeneID" id="18236843"/>
<keyword evidence="4 6" id="KW-0949">S-adenosyl-L-methionine</keyword>
<dbReference type="InterPro" id="IPR029063">
    <property type="entry name" value="SAM-dependent_MTases_sf"/>
</dbReference>
<dbReference type="OrthoDB" id="8300214at2759"/>
<dbReference type="InParanoid" id="F4PB05"/>
<evidence type="ECO:0000256" key="3">
    <source>
        <dbReference type="ARBA" id="ARBA00022688"/>
    </source>
</evidence>